<dbReference type="VEuPathDB" id="FungiDB:AAP_03553"/>
<dbReference type="Proteomes" id="UP000242877">
    <property type="component" value="Unassembled WGS sequence"/>
</dbReference>
<proteinExistence type="predicted"/>
<feature type="compositionally biased region" description="Basic and acidic residues" evidence="1">
    <location>
        <begin position="336"/>
        <end position="354"/>
    </location>
</feature>
<comment type="caution">
    <text evidence="2">The sequence shown here is derived from an EMBL/GenBank/DDBJ whole genome shotgun (WGS) entry which is preliminary data.</text>
</comment>
<evidence type="ECO:0000313" key="2">
    <source>
        <dbReference type="EMBL" id="KZZ90912.1"/>
    </source>
</evidence>
<keyword evidence="2" id="KW-0489">Methyltransferase</keyword>
<feature type="compositionally biased region" description="Low complexity" evidence="1">
    <location>
        <begin position="28"/>
        <end position="47"/>
    </location>
</feature>
<keyword evidence="2" id="KW-0808">Transferase</keyword>
<dbReference type="AlphaFoldDB" id="A0A167Y684"/>
<dbReference type="GO" id="GO:0032259">
    <property type="term" value="P:methylation"/>
    <property type="evidence" value="ECO:0007669"/>
    <property type="project" value="UniProtKB-KW"/>
</dbReference>
<dbReference type="OrthoDB" id="416496at2759"/>
<dbReference type="InterPro" id="IPR029063">
    <property type="entry name" value="SAM-dependent_MTases_sf"/>
</dbReference>
<gene>
    <name evidence="2" type="ORF">AAP_03553</name>
</gene>
<evidence type="ECO:0000313" key="3">
    <source>
        <dbReference type="Proteomes" id="UP000242877"/>
    </source>
</evidence>
<accession>A0A167Y684</accession>
<evidence type="ECO:0000256" key="1">
    <source>
        <dbReference type="SAM" id="MobiDB-lite"/>
    </source>
</evidence>
<feature type="region of interest" description="Disordered" evidence="1">
    <location>
        <begin position="336"/>
        <end position="362"/>
    </location>
</feature>
<dbReference type="PANTHER" id="PTHR42912">
    <property type="entry name" value="METHYLTRANSFERASE"/>
    <property type="match status" value="1"/>
</dbReference>
<protein>
    <submittedName>
        <fullName evidence="2">Methyltransferase type 12</fullName>
    </submittedName>
</protein>
<keyword evidence="3" id="KW-1185">Reference proteome</keyword>
<dbReference type="CDD" id="cd02440">
    <property type="entry name" value="AdoMet_MTases"/>
    <property type="match status" value="1"/>
</dbReference>
<dbReference type="InterPro" id="IPR050508">
    <property type="entry name" value="Methyltransf_Superfamily"/>
</dbReference>
<reference evidence="2 3" key="1">
    <citation type="journal article" date="2016" name="Genome Biol. Evol.">
        <title>Divergent and convergent evolution of fungal pathogenicity.</title>
        <authorList>
            <person name="Shang Y."/>
            <person name="Xiao G."/>
            <person name="Zheng P."/>
            <person name="Cen K."/>
            <person name="Zhan S."/>
            <person name="Wang C."/>
        </authorList>
    </citation>
    <scope>NUCLEOTIDE SEQUENCE [LARGE SCALE GENOMIC DNA]</scope>
    <source>
        <strain evidence="2 3">ARSEF 7405</strain>
    </source>
</reference>
<dbReference type="Pfam" id="PF13489">
    <property type="entry name" value="Methyltransf_23"/>
    <property type="match status" value="1"/>
</dbReference>
<dbReference type="SUPFAM" id="SSF53335">
    <property type="entry name" value="S-adenosyl-L-methionine-dependent methyltransferases"/>
    <property type="match status" value="1"/>
</dbReference>
<organism evidence="2 3">
    <name type="scientific">Ascosphaera apis ARSEF 7405</name>
    <dbReference type="NCBI Taxonomy" id="392613"/>
    <lineage>
        <taxon>Eukaryota</taxon>
        <taxon>Fungi</taxon>
        <taxon>Dikarya</taxon>
        <taxon>Ascomycota</taxon>
        <taxon>Pezizomycotina</taxon>
        <taxon>Eurotiomycetes</taxon>
        <taxon>Eurotiomycetidae</taxon>
        <taxon>Onygenales</taxon>
        <taxon>Ascosphaeraceae</taxon>
        <taxon>Ascosphaera</taxon>
    </lineage>
</organism>
<dbReference type="GO" id="GO:0008168">
    <property type="term" value="F:methyltransferase activity"/>
    <property type="evidence" value="ECO:0007669"/>
    <property type="project" value="UniProtKB-KW"/>
</dbReference>
<sequence>MSLNARTAATSFTRRMAIPRSSQPLRFASTTTPSNPASKPAPKPGSKAPTVAYTILGTFVFTMSTYASYQYVSYKRAVEESQKMEVPLDVSDRYNKNARTFDEEVDWTEWASGINGDRKKLLAMCKGNILEVSCGTGRNLPYFPLGETRSVTKEGRGYTKGCRTITFVDQSPEMIEVAREKFEKQHPEWMPRTRWLAQSAMDHIPLPTELFKFEYNRPVNGTTAFPPRKFDTVIETMGLCSVPDPAAYLNRLGQLIEPTGQILLLEHGRSDRKWVNKILDDLAPAHANKHGCWWNRDIESIVKESGLTIVKSYRHHFGTTMWYILRPNEEFIAKQEQKKVEMKGAAEGEEENKKKSSGWLSR</sequence>
<dbReference type="Gene3D" id="3.40.50.150">
    <property type="entry name" value="Vaccinia Virus protein VP39"/>
    <property type="match status" value="1"/>
</dbReference>
<dbReference type="PANTHER" id="PTHR42912:SF83">
    <property type="entry name" value="METHYLTRANSFERASE TYPE 11 DOMAIN-CONTAINING PROTEIN"/>
    <property type="match status" value="1"/>
</dbReference>
<feature type="region of interest" description="Disordered" evidence="1">
    <location>
        <begin position="23"/>
        <end position="47"/>
    </location>
</feature>
<name>A0A167Y684_9EURO</name>
<dbReference type="EMBL" id="AZGZ01000015">
    <property type="protein sequence ID" value="KZZ90912.1"/>
    <property type="molecule type" value="Genomic_DNA"/>
</dbReference>